<dbReference type="InterPro" id="IPR001296">
    <property type="entry name" value="Glyco_trans_1"/>
</dbReference>
<sequence>MKTPYIGILMESPIQYHAPLFQFLAKDSRFRLKVMYMSQRGVKPFYNRQLNLTLHWDIPVLEGYDYLFLDNHSPITDDGESFWTLLNLGVHNTIAQEKFDAVWVHGYAYATCWLALLACQAKGIPLFLRGESEDFFPRSKWKTKVRDLGLSVFLKRIAAALYIGSYNREFYLNHHVPEERLFYVPYNVDNDWFNTQTPERLEFRKQVRAELGLDENTIVFIMASKHRPDRYPMDVVQAFCQIPKELNTALLVLGDGVLRPELETYAQAHADGRRIHFLGLIPQSKYPGYLGTGDILIHPSSETWGCAINEGISASLAVISSDQVLGWRDMVYPEVNGLIYPFHNVEALAQCILSLAQQPERVQQMRQASRKLSEEMDFGVCADGIAMALERYSKAAVNYTAQ</sequence>
<dbReference type="RefSeq" id="WP_235082931.1">
    <property type="nucleotide sequence ID" value="NZ_AJLN01000116.1"/>
</dbReference>
<comment type="caution">
    <text evidence="3">The sequence shown here is derived from an EMBL/GenBank/DDBJ whole genome shotgun (WGS) entry which is preliminary data.</text>
</comment>
<dbReference type="GO" id="GO:0016757">
    <property type="term" value="F:glycosyltransferase activity"/>
    <property type="evidence" value="ECO:0007669"/>
    <property type="project" value="InterPro"/>
</dbReference>
<dbReference type="Pfam" id="PF00534">
    <property type="entry name" value="Glycos_transf_1"/>
    <property type="match status" value="1"/>
</dbReference>
<dbReference type="Proteomes" id="UP000268857">
    <property type="component" value="Unassembled WGS sequence"/>
</dbReference>
<organism evidence="3 4">
    <name type="scientific">Chlorogloeopsis fritschii PCC 6912</name>
    <dbReference type="NCBI Taxonomy" id="211165"/>
    <lineage>
        <taxon>Bacteria</taxon>
        <taxon>Bacillati</taxon>
        <taxon>Cyanobacteriota</taxon>
        <taxon>Cyanophyceae</taxon>
        <taxon>Nostocales</taxon>
        <taxon>Chlorogloeopsidaceae</taxon>
        <taxon>Chlorogloeopsis</taxon>
    </lineage>
</organism>
<dbReference type="AlphaFoldDB" id="A0A433NRD3"/>
<reference evidence="3 4" key="1">
    <citation type="journal article" date="2019" name="Genome Biol. Evol.">
        <title>Day and night: Metabolic profiles and evolutionary relationships of six axenic non-marine cyanobacteria.</title>
        <authorList>
            <person name="Will S.E."/>
            <person name="Henke P."/>
            <person name="Boedeker C."/>
            <person name="Huang S."/>
            <person name="Brinkmann H."/>
            <person name="Rohde M."/>
            <person name="Jarek M."/>
            <person name="Friedl T."/>
            <person name="Seufert S."/>
            <person name="Schumacher M."/>
            <person name="Overmann J."/>
            <person name="Neumann-Schaal M."/>
            <person name="Petersen J."/>
        </authorList>
    </citation>
    <scope>NUCLEOTIDE SEQUENCE [LARGE SCALE GENOMIC DNA]</scope>
    <source>
        <strain evidence="3 4">PCC 6912</strain>
    </source>
</reference>
<dbReference type="EMBL" id="RSCJ01000001">
    <property type="protein sequence ID" value="RUR86792.1"/>
    <property type="molecule type" value="Genomic_DNA"/>
</dbReference>
<name>A0A433NRD3_CHLFR</name>
<evidence type="ECO:0000259" key="1">
    <source>
        <dbReference type="Pfam" id="PF00534"/>
    </source>
</evidence>
<gene>
    <name evidence="3" type="ORF">PCC6912_02350</name>
</gene>
<feature type="domain" description="Glycosyl transferase family 1" evidence="1">
    <location>
        <begin position="204"/>
        <end position="371"/>
    </location>
</feature>
<evidence type="ECO:0000313" key="4">
    <source>
        <dbReference type="Proteomes" id="UP000268857"/>
    </source>
</evidence>
<dbReference type="PANTHER" id="PTHR45947">
    <property type="entry name" value="SULFOQUINOVOSYL TRANSFERASE SQD2"/>
    <property type="match status" value="1"/>
</dbReference>
<dbReference type="InterPro" id="IPR050194">
    <property type="entry name" value="Glycosyltransferase_grp1"/>
</dbReference>
<proteinExistence type="predicted"/>
<dbReference type="PANTHER" id="PTHR45947:SF3">
    <property type="entry name" value="SULFOQUINOVOSYL TRANSFERASE SQD2"/>
    <property type="match status" value="1"/>
</dbReference>
<feature type="domain" description="Glycosyltransferase subfamily 4-like N-terminal" evidence="2">
    <location>
        <begin position="90"/>
        <end position="186"/>
    </location>
</feature>
<dbReference type="SUPFAM" id="SSF53756">
    <property type="entry name" value="UDP-Glycosyltransferase/glycogen phosphorylase"/>
    <property type="match status" value="1"/>
</dbReference>
<accession>A0A433NRD3</accession>
<dbReference type="STRING" id="211165.GCA_000317285_05144"/>
<evidence type="ECO:0000259" key="2">
    <source>
        <dbReference type="Pfam" id="PF13579"/>
    </source>
</evidence>
<dbReference type="Gene3D" id="3.40.50.2000">
    <property type="entry name" value="Glycogen Phosphorylase B"/>
    <property type="match status" value="2"/>
</dbReference>
<dbReference type="Pfam" id="PF13579">
    <property type="entry name" value="Glyco_trans_4_4"/>
    <property type="match status" value="1"/>
</dbReference>
<protein>
    <submittedName>
        <fullName evidence="3">Uncharacterized protein</fullName>
    </submittedName>
</protein>
<evidence type="ECO:0000313" key="3">
    <source>
        <dbReference type="EMBL" id="RUR86792.1"/>
    </source>
</evidence>
<keyword evidence="4" id="KW-1185">Reference proteome</keyword>
<dbReference type="InterPro" id="IPR028098">
    <property type="entry name" value="Glyco_trans_4-like_N"/>
</dbReference>
<dbReference type="CDD" id="cd03801">
    <property type="entry name" value="GT4_PimA-like"/>
    <property type="match status" value="1"/>
</dbReference>